<dbReference type="Proteomes" id="UP000007014">
    <property type="component" value="Chromosome 17"/>
</dbReference>
<dbReference type="InterPro" id="IPR044651">
    <property type="entry name" value="OTSB-like"/>
</dbReference>
<dbReference type="PANTHER" id="PTHR43768:SF3">
    <property type="entry name" value="TREHALOSE 6-PHOSPHATE PHOSPHATASE"/>
    <property type="match status" value="1"/>
</dbReference>
<reference evidence="5 6" key="1">
    <citation type="journal article" date="2004" name="Nature">
        <title>Genome sequence of the ultrasmall unicellular red alga Cyanidioschyzon merolae 10D.</title>
        <authorList>
            <person name="Matsuzaki M."/>
            <person name="Misumi O."/>
            <person name="Shin-i T."/>
            <person name="Maruyama S."/>
            <person name="Takahara M."/>
            <person name="Miyagishima S."/>
            <person name="Mori T."/>
            <person name="Nishida K."/>
            <person name="Yagisawa F."/>
            <person name="Nishida K."/>
            <person name="Yoshida Y."/>
            <person name="Nishimura Y."/>
            <person name="Nakao S."/>
            <person name="Kobayashi T."/>
            <person name="Momoyama Y."/>
            <person name="Higashiyama T."/>
            <person name="Minoda A."/>
            <person name="Sano M."/>
            <person name="Nomoto H."/>
            <person name="Oishi K."/>
            <person name="Hayashi H."/>
            <person name="Ohta F."/>
            <person name="Nishizaka S."/>
            <person name="Haga S."/>
            <person name="Miura S."/>
            <person name="Morishita T."/>
            <person name="Kabeya Y."/>
            <person name="Terasawa K."/>
            <person name="Suzuki Y."/>
            <person name="Ishii Y."/>
            <person name="Asakawa S."/>
            <person name="Takano H."/>
            <person name="Ohta N."/>
            <person name="Kuroiwa H."/>
            <person name="Tanaka K."/>
            <person name="Shimizu N."/>
            <person name="Sugano S."/>
            <person name="Sato N."/>
            <person name="Nozaki H."/>
            <person name="Ogasawara N."/>
            <person name="Kohara Y."/>
            <person name="Kuroiwa T."/>
        </authorList>
    </citation>
    <scope>NUCLEOTIDE SEQUENCE [LARGE SCALE GENOMIC DNA]</scope>
    <source>
        <strain evidence="5 6">10D</strain>
    </source>
</reference>
<dbReference type="NCBIfam" id="TIGR00685">
    <property type="entry name" value="T6PP"/>
    <property type="match status" value="1"/>
</dbReference>
<organism evidence="5 6">
    <name type="scientific">Cyanidioschyzon merolae (strain NIES-3377 / 10D)</name>
    <name type="common">Unicellular red alga</name>
    <dbReference type="NCBI Taxonomy" id="280699"/>
    <lineage>
        <taxon>Eukaryota</taxon>
        <taxon>Rhodophyta</taxon>
        <taxon>Bangiophyceae</taxon>
        <taxon>Cyanidiales</taxon>
        <taxon>Cyanidiaceae</taxon>
        <taxon>Cyanidioschyzon</taxon>
    </lineage>
</organism>
<evidence type="ECO:0000256" key="3">
    <source>
        <dbReference type="RuleBase" id="RU361117"/>
    </source>
</evidence>
<evidence type="ECO:0000256" key="1">
    <source>
        <dbReference type="ARBA" id="ARBA00000500"/>
    </source>
</evidence>
<dbReference type="GeneID" id="16996603"/>
<dbReference type="PANTHER" id="PTHR43768">
    <property type="entry name" value="TREHALOSE 6-PHOSPHATE PHOSPHATASE"/>
    <property type="match status" value="1"/>
</dbReference>
<dbReference type="GO" id="GO:0004805">
    <property type="term" value="F:trehalose-phosphatase activity"/>
    <property type="evidence" value="ECO:0007669"/>
    <property type="project" value="UniProtKB-EC"/>
</dbReference>
<sequence>MEPTRSFDRGRPSPRISRRAESLPSALDHMDSLLKRADTFAFLLDYDGTLTAIVEDPNGAVLGERVRGILQELARLYPVAIVTGRSREKIIQLVGIKGVYYAGSHGFDIEVPLRKSRPSNGSSLENGEISALADAMQTKDPEDAYFRYHIAEEVIPVLREAARHLRSIFGLEEPASDLPEPERRVDGQETVTANVQAPKQMACSNIDDCGAPGSMLLPPLPIQPEPSSPPVFDPSFLSQVDRLLTERYAVRGIGIEDNLLSISIHYRRCDPAHVPTIEKIVDSIAYKYGLRKTRGKCVFELRPAVKWDKGRAAKWLLEMIQCREKREYVPVYVGDDVTDEDALRFVTNFGGVGIIVTEDDSRETAATWRLRDPDEVAEFLEHFVRARPGGVSPSSS</sequence>
<proteinExistence type="inferred from homology"/>
<comment type="cofactor">
    <cofactor evidence="3">
        <name>a divalent metal cation</name>
        <dbReference type="ChEBI" id="CHEBI:60240"/>
    </cofactor>
</comment>
<comment type="catalytic activity">
    <reaction evidence="1 3">
        <text>alpha,alpha-trehalose 6-phosphate + H2O = alpha,alpha-trehalose + phosphate</text>
        <dbReference type="Rhea" id="RHEA:23420"/>
        <dbReference type="ChEBI" id="CHEBI:15377"/>
        <dbReference type="ChEBI" id="CHEBI:16551"/>
        <dbReference type="ChEBI" id="CHEBI:43474"/>
        <dbReference type="ChEBI" id="CHEBI:58429"/>
        <dbReference type="EC" id="3.1.3.12"/>
    </reaction>
</comment>
<name>M1VG49_CYAM1</name>
<dbReference type="KEGG" id="cme:CYME_CMQ148C"/>
<dbReference type="InterPro" id="IPR003337">
    <property type="entry name" value="Trehalose_PPase"/>
</dbReference>
<dbReference type="RefSeq" id="XP_005538088.1">
    <property type="nucleotide sequence ID" value="XM_005538031.1"/>
</dbReference>
<dbReference type="EMBL" id="AP006499">
    <property type="protein sequence ID" value="BAM82052.1"/>
    <property type="molecule type" value="Genomic_DNA"/>
</dbReference>
<dbReference type="STRING" id="280699.M1VG49"/>
<evidence type="ECO:0000313" key="6">
    <source>
        <dbReference type="Proteomes" id="UP000007014"/>
    </source>
</evidence>
<feature type="region of interest" description="Disordered" evidence="4">
    <location>
        <begin position="1"/>
        <end position="22"/>
    </location>
</feature>
<dbReference type="InterPro" id="IPR023214">
    <property type="entry name" value="HAD_sf"/>
</dbReference>
<dbReference type="OrthoDB" id="411251at2759"/>
<keyword evidence="6" id="KW-1185">Reference proteome</keyword>
<dbReference type="SUPFAM" id="SSF56784">
    <property type="entry name" value="HAD-like"/>
    <property type="match status" value="1"/>
</dbReference>
<evidence type="ECO:0000256" key="2">
    <source>
        <dbReference type="ARBA" id="ARBA00022801"/>
    </source>
</evidence>
<protein>
    <recommendedName>
        <fullName evidence="3">Trehalose 6-phosphate phosphatase</fullName>
        <ecNumber evidence="3">3.1.3.12</ecNumber>
    </recommendedName>
</protein>
<dbReference type="InterPro" id="IPR036412">
    <property type="entry name" value="HAD-like_sf"/>
</dbReference>
<dbReference type="HOGENOM" id="CLU_037265_1_1_1"/>
<gene>
    <name evidence="5" type="ORF">CYME_CMQ148C</name>
</gene>
<dbReference type="eggNOG" id="KOG1050">
    <property type="taxonomic scope" value="Eukaryota"/>
</dbReference>
<evidence type="ECO:0000313" key="5">
    <source>
        <dbReference type="EMBL" id="BAM82052.1"/>
    </source>
</evidence>
<dbReference type="GO" id="GO:0005992">
    <property type="term" value="P:trehalose biosynthetic process"/>
    <property type="evidence" value="ECO:0007669"/>
    <property type="project" value="UniProtKB-UniPathway"/>
</dbReference>
<keyword evidence="2 3" id="KW-0378">Hydrolase</keyword>
<comment type="function">
    <text evidence="3">Removes the phosphate from trehalose 6-phosphate to produce free trehalose.</text>
</comment>
<dbReference type="UniPathway" id="UPA00299"/>
<dbReference type="AlphaFoldDB" id="M1VG49"/>
<dbReference type="Pfam" id="PF02358">
    <property type="entry name" value="Trehalose_PPase"/>
    <property type="match status" value="2"/>
</dbReference>
<comment type="pathway">
    <text evidence="3">Glycan biosynthesis; trehalose biosynthesis.</text>
</comment>
<reference evidence="5 6" key="2">
    <citation type="journal article" date="2007" name="BMC Biol.">
        <title>A 100%-complete sequence reveals unusually simple genomic features in the hot-spring red alga Cyanidioschyzon merolae.</title>
        <authorList>
            <person name="Nozaki H."/>
            <person name="Takano H."/>
            <person name="Misumi O."/>
            <person name="Terasawa K."/>
            <person name="Matsuzaki M."/>
            <person name="Maruyama S."/>
            <person name="Nishida K."/>
            <person name="Yagisawa F."/>
            <person name="Yoshida Y."/>
            <person name="Fujiwara T."/>
            <person name="Takio S."/>
            <person name="Tamura K."/>
            <person name="Chung S.J."/>
            <person name="Nakamura S."/>
            <person name="Kuroiwa H."/>
            <person name="Tanaka K."/>
            <person name="Sato N."/>
            <person name="Kuroiwa T."/>
        </authorList>
    </citation>
    <scope>NUCLEOTIDE SEQUENCE [LARGE SCALE GENOMIC DNA]</scope>
    <source>
        <strain evidence="5 6">10D</strain>
    </source>
</reference>
<accession>M1VG49</accession>
<dbReference type="OMA" id="WNKGLAA"/>
<comment type="similarity">
    <text evidence="3">Belongs to the trehalose phosphatase family.</text>
</comment>
<dbReference type="Gene3D" id="3.40.50.1000">
    <property type="entry name" value="HAD superfamily/HAD-like"/>
    <property type="match status" value="2"/>
</dbReference>
<dbReference type="EC" id="3.1.3.12" evidence="3"/>
<feature type="compositionally biased region" description="Basic and acidic residues" evidence="4">
    <location>
        <begin position="1"/>
        <end position="11"/>
    </location>
</feature>
<evidence type="ECO:0000256" key="4">
    <source>
        <dbReference type="SAM" id="MobiDB-lite"/>
    </source>
</evidence>
<dbReference type="Gramene" id="CMQ148CT">
    <property type="protein sequence ID" value="CMQ148CT"/>
    <property type="gene ID" value="CMQ148C"/>
</dbReference>